<dbReference type="Proteomes" id="UP000188320">
    <property type="component" value="Unassembled WGS sequence"/>
</dbReference>
<keyword evidence="2" id="KW-1185">Reference proteome</keyword>
<evidence type="ECO:0000313" key="2">
    <source>
        <dbReference type="Proteomes" id="UP000188320"/>
    </source>
</evidence>
<evidence type="ECO:0000313" key="1">
    <source>
        <dbReference type="EMBL" id="OMH84129.1"/>
    </source>
</evidence>
<protein>
    <submittedName>
        <fullName evidence="1">Uncharacterized protein</fullName>
    </submittedName>
</protein>
<dbReference type="EMBL" id="LSSK01000248">
    <property type="protein sequence ID" value="OMH84129.1"/>
    <property type="molecule type" value="Genomic_DNA"/>
</dbReference>
<comment type="caution">
    <text evidence="1">The sequence shown here is derived from an EMBL/GenBank/DDBJ whole genome shotgun (WGS) entry which is preliminary data.</text>
</comment>
<dbReference type="AlphaFoldDB" id="A0A1R1PT80"/>
<accession>A0A1R1PT80</accession>
<name>A0A1R1PT80_ZANCU</name>
<reference evidence="2" key="1">
    <citation type="submission" date="2017-01" db="EMBL/GenBank/DDBJ databases">
        <authorList>
            <person name="Wang Y."/>
            <person name="White M."/>
            <person name="Kvist S."/>
            <person name="Moncalvo J.-M."/>
        </authorList>
    </citation>
    <scope>NUCLEOTIDE SEQUENCE [LARGE SCALE GENOMIC DNA]</scope>
    <source>
        <strain evidence="2">COL-18-3</strain>
    </source>
</reference>
<proteinExistence type="predicted"/>
<sequence length="345" mass="40177">MRFTPLMLVRNVIFTSKYCVPTSIGQKKNFLMELPNWKSLLESSDTTKMDVENALIAPYFEVENIIKDLEDLLEEKNGIDPVLAEQKEENNTGERLYLNILYYLEVVEIRVKELLNKLNGDQRGIKEMVYYLKNNLGDESVEKNLDGLEIYMGEFLYLTRERNNGSEHDHRYAYSRGRFTIGKDELTRFTSQIENYFETCDKKWARFEGAKLNNTSATKSDHVLGKDSDLDAWAYIAKIRFDADDLHPDPELSMLALLPDDDISIIKRNFVLTSHFPQITLYTIYRLVHYLQTPSQHQELGDVNSYELGLVANTLIDFLDIFNSDHYSVKKEFYQPEHVSSKNMS</sequence>
<organism evidence="1 2">
    <name type="scientific">Zancudomyces culisetae</name>
    <name type="common">Gut fungus</name>
    <name type="synonym">Smittium culisetae</name>
    <dbReference type="NCBI Taxonomy" id="1213189"/>
    <lineage>
        <taxon>Eukaryota</taxon>
        <taxon>Fungi</taxon>
        <taxon>Fungi incertae sedis</taxon>
        <taxon>Zoopagomycota</taxon>
        <taxon>Kickxellomycotina</taxon>
        <taxon>Harpellomycetes</taxon>
        <taxon>Harpellales</taxon>
        <taxon>Legeriomycetaceae</taxon>
        <taxon>Zancudomyces</taxon>
    </lineage>
</organism>
<gene>
    <name evidence="1" type="ORF">AX774_g2356</name>
</gene>